<dbReference type="Pfam" id="PF13645">
    <property type="entry name" value="YkuD_2"/>
    <property type="match status" value="1"/>
</dbReference>
<dbReference type="PANTHER" id="PTHR38477:SF1">
    <property type="entry name" value="MUREIN L,D-TRANSPEPTIDASE CATALYTIC DOMAIN FAMILY PROTEIN"/>
    <property type="match status" value="1"/>
</dbReference>
<evidence type="ECO:0000313" key="3">
    <source>
        <dbReference type="Proteomes" id="UP000059113"/>
    </source>
</evidence>
<protein>
    <recommendedName>
        <fullName evidence="4">Twin-arginine translocation pathway signal</fullName>
    </recommendedName>
</protein>
<dbReference type="AlphaFoldDB" id="A0A161IU36"/>
<dbReference type="InterPro" id="IPR032676">
    <property type="entry name" value="YkuD_2"/>
</dbReference>
<feature type="chain" id="PRO_5007823156" description="Twin-arginine translocation pathway signal" evidence="1">
    <location>
        <begin position="19"/>
        <end position="259"/>
    </location>
</feature>
<dbReference type="Proteomes" id="UP000059113">
    <property type="component" value="Chromosome"/>
</dbReference>
<gene>
    <name evidence="2" type="ORF">CP97_14654</name>
</gene>
<dbReference type="KEGG" id="ery:CP97_14654"/>
<sequence length="259" mass="28100">MNRRQLLTSSLAASAALATPARIFAKAAPDPRTRRLLDVAAREVARHGNTLWRSDVVGLADYGLHSSLPRFHFVNLEAGTADSVLVSHGSGSDPEHDGWLNGYSNLHDSWATSRGAYITWEWYEGRYGTSVRLGGLDQDNSNAFPRAIVMHAASYSTPEHVARWGRLGRSNGCFAFAPDIFPQALVRLAGGRLLFADTLGIGPSGADIARPAQEPVDFHRLAANNHAREQGALASAEQQSALERAYMEANPGLQTDLDR</sequence>
<feature type="signal peptide" evidence="1">
    <location>
        <begin position="1"/>
        <end position="18"/>
    </location>
</feature>
<keyword evidence="1" id="KW-0732">Signal</keyword>
<accession>A0A161IU36</accession>
<keyword evidence="3" id="KW-1185">Reference proteome</keyword>
<dbReference type="OrthoDB" id="9815195at2"/>
<evidence type="ECO:0000256" key="1">
    <source>
        <dbReference type="SAM" id="SignalP"/>
    </source>
</evidence>
<name>A0A161IU36_9SPHN</name>
<dbReference type="EMBL" id="CP011310">
    <property type="protein sequence ID" value="ANC50340.1"/>
    <property type="molecule type" value="Genomic_DNA"/>
</dbReference>
<evidence type="ECO:0000313" key="2">
    <source>
        <dbReference type="EMBL" id="ANC50340.1"/>
    </source>
</evidence>
<organism evidence="2 3">
    <name type="scientific">Aurantiacibacter atlanticus</name>
    <dbReference type="NCBI Taxonomy" id="1648404"/>
    <lineage>
        <taxon>Bacteria</taxon>
        <taxon>Pseudomonadati</taxon>
        <taxon>Pseudomonadota</taxon>
        <taxon>Alphaproteobacteria</taxon>
        <taxon>Sphingomonadales</taxon>
        <taxon>Erythrobacteraceae</taxon>
        <taxon>Aurantiacibacter</taxon>
    </lineage>
</organism>
<reference evidence="2 3" key="1">
    <citation type="journal article" date="2015" name="Int. J. Syst. Evol. Microbiol.">
        <title>Erythrobacter atlanticus sp. nov., a bacterium from ocean sediment able to degrade polycyclic aromatic hydrocarbons.</title>
        <authorList>
            <person name="Zhuang L."/>
            <person name="Liu Y."/>
            <person name="Wang L."/>
            <person name="Wang W."/>
            <person name="Shao Z."/>
        </authorList>
    </citation>
    <scope>NUCLEOTIDE SEQUENCE [LARGE SCALE GENOMIC DNA]</scope>
    <source>
        <strain evidence="3">s21-N3</strain>
    </source>
</reference>
<proteinExistence type="predicted"/>
<evidence type="ECO:0008006" key="4">
    <source>
        <dbReference type="Google" id="ProtNLM"/>
    </source>
</evidence>
<dbReference type="PANTHER" id="PTHR38477">
    <property type="entry name" value="HYPOTHETICAL EXPORTED PROTEIN"/>
    <property type="match status" value="1"/>
</dbReference>
<dbReference type="RefSeq" id="WP_063612355.1">
    <property type="nucleotide sequence ID" value="NZ_CP011310.1"/>
</dbReference>
<reference evidence="3" key="2">
    <citation type="submission" date="2015-04" db="EMBL/GenBank/DDBJ databases">
        <title>The complete genome sequence of Erythrobacter sp. s21-N3.</title>
        <authorList>
            <person name="Zhuang L."/>
            <person name="Liu Y."/>
            <person name="Shao Z."/>
        </authorList>
    </citation>
    <scope>NUCLEOTIDE SEQUENCE [LARGE SCALE GENOMIC DNA]</scope>
    <source>
        <strain evidence="3">s21-N3</strain>
    </source>
</reference>
<dbReference type="STRING" id="1648404.CP97_14654"/>